<feature type="repeat" description="WD" evidence="3">
    <location>
        <begin position="1028"/>
        <end position="1069"/>
    </location>
</feature>
<dbReference type="InterPro" id="IPR011047">
    <property type="entry name" value="Quinoprotein_ADH-like_sf"/>
</dbReference>
<dbReference type="Gene3D" id="2.130.10.10">
    <property type="entry name" value="YVTN repeat-like/Quinoprotein amine dehydrogenase"/>
    <property type="match status" value="6"/>
</dbReference>
<dbReference type="InterPro" id="IPR036322">
    <property type="entry name" value="WD40_repeat_dom_sf"/>
</dbReference>
<feature type="repeat" description="WD" evidence="3">
    <location>
        <begin position="1279"/>
        <end position="1320"/>
    </location>
</feature>
<dbReference type="GO" id="GO:0043531">
    <property type="term" value="F:ADP binding"/>
    <property type="evidence" value="ECO:0007669"/>
    <property type="project" value="InterPro"/>
</dbReference>
<sequence length="1410" mass="157076">MNTLTLKLFGSPQISLDGHSITHLISRKAQALLIYVAVTGKLHSREVLADLFWQNMPSNQSMKNLRTVLPALRQLVGSHLIITRQTILFNRECSYYLDVEAVAAIEDCPKTNIDVQFLTEAVSHYQGDFLEGFYVPDAPEFENWVLMKRERLREMVIEGLHYLAEHYLKHQNYTEGLATTRKLLMLDPSRETAHQQQMLFLARSGQRRAALAQYNTCRQILAVEFNVEPMAETTALCERIRAGDLDGSDLSEVESSSNNDENLSPNLLEASQDPLFKKPSKLESRHRHGSNKSGSTDPNSLLLASRSPFSYSELPYLPICYCDWGEAIDVSIFYGRETELSLLQKWVIQDHNRLVLLLGMGGIGKTALAVKLAQTIQTEFEYVIWRSLRNAPPLESLLADLVPFLSNQQDSRAEIGRLVHWLRTHRCLVILDNAETLFQEGSYAGQYRSGLEVYGELFRVVGEVQHQSCVLLTSREKLAEVAALEGDPAAQTLVVTGSPTMAQALLETRGLLGSPIQKQQLAQQYGYNPLALKIVTSSIHDMFEGDIEKFLKQDVILFNGIRRLLEHQFKRLSPLEQSIMYWLAINREWTTIAELAEDIVASVPRVKLLEALESLSWRNLIERRQGYYTQQPIVMEYITSTLVEKVGNEIVGQNINLFDSYGLIKANVKEYIRETQKRLILSGVATQLQSQLATSEQIEVRLQKILRLLQSRSVSPVYAAGNLINLCCYLQIDLTGYDFSQLSLRHAQLQGQWLQFVNFQDSQFETSSFTQVVKASFALAFSPDGTLLVSGNNSGDIFVRRVVDNHLLLSWQGHSNTIWTLVWSPDGETFATAGNDGMIRIWDAYTGECLQAIQGPSVVWSVAWSPDGQMLASVGAEAALRLWDVDTGECIQIFSTQDHGNKAVVWSPDGQWVVTGGDDGAIKFWHFQTGTCGQTLLGHGHGIWDLAWNDRGDYSQSTHPLRLASASADHTIRIWEPHTGQCLQTLQGHINAVLRVAWSPDGCTLASSSDDSTVRLWGGQTGRCLRILQGHQNTVWSLAWSPVEPLIASGSFDHTTRLWDAQTGDCLSILQGYSACIRALAWHADNQTLVTGSDDRIIRLWHTSTGECLKKLRGSGNCIWSIAWSPDGERIVSSGDDQTIQLWHPHTGQYLKTLVGHTNWVWSVAWSPDGQTIISGSNDQSIRVWDGNTGQCLQCFQSDAWVTAIAPSPDGRLVASGGMDCAVWLYNLKTGERLISLQGHHGWIWSVAWSPDGKMLATGSEDGTTRLWDAQTGDCLRVLHTSSMRIFSVAWSPDGQQLACGGGDPAVQIWDVHTGQCVQRLEGHTHSLWTVAWQPAGHLLASAGDDDTIRIWQVSTGQCLNILRADRPYEGMNITGTTGLTKAQKTSLKALGAVEQIKQTNDTVTLARGA</sequence>
<dbReference type="Pfam" id="PF03704">
    <property type="entry name" value="BTAD"/>
    <property type="match status" value="1"/>
</dbReference>
<dbReference type="SUPFAM" id="SSF50978">
    <property type="entry name" value="WD40 repeat-like"/>
    <property type="match status" value="1"/>
</dbReference>
<gene>
    <name evidence="6" type="ORF">HJG54_30800</name>
</gene>
<dbReference type="SUPFAM" id="SSF52540">
    <property type="entry name" value="P-loop containing nucleoside triphosphate hydrolases"/>
    <property type="match status" value="1"/>
</dbReference>
<dbReference type="InterPro" id="IPR005158">
    <property type="entry name" value="BTAD"/>
</dbReference>
<dbReference type="Gene3D" id="1.25.40.10">
    <property type="entry name" value="Tetratricopeptide repeat domain"/>
    <property type="match status" value="1"/>
</dbReference>
<dbReference type="InterPro" id="IPR020472">
    <property type="entry name" value="WD40_PAC1"/>
</dbReference>
<feature type="compositionally biased region" description="Low complexity" evidence="4">
    <location>
        <begin position="253"/>
        <end position="269"/>
    </location>
</feature>
<dbReference type="PRINTS" id="PR00364">
    <property type="entry name" value="DISEASERSIST"/>
</dbReference>
<reference evidence="6" key="1">
    <citation type="submission" date="2020-05" db="EMBL/GenBank/DDBJ databases">
        <authorList>
            <person name="Zhu T."/>
            <person name="Keshari N."/>
            <person name="Lu X."/>
        </authorList>
    </citation>
    <scope>NUCLEOTIDE SEQUENCE</scope>
    <source>
        <strain evidence="6">NK1-12</strain>
    </source>
</reference>
<dbReference type="InterPro" id="IPR011990">
    <property type="entry name" value="TPR-like_helical_dom_sf"/>
</dbReference>
<dbReference type="EMBL" id="CP053587">
    <property type="protein sequence ID" value="WNZ27280.1"/>
    <property type="molecule type" value="Genomic_DNA"/>
</dbReference>
<feature type="domain" description="Bacterial transcriptional activator" evidence="5">
    <location>
        <begin position="97"/>
        <end position="241"/>
    </location>
</feature>
<dbReference type="InterPro" id="IPR002182">
    <property type="entry name" value="NB-ARC"/>
</dbReference>
<feature type="repeat" description="WD" evidence="3">
    <location>
        <begin position="859"/>
        <end position="893"/>
    </location>
</feature>
<dbReference type="InterPro" id="IPR027417">
    <property type="entry name" value="P-loop_NTPase"/>
</dbReference>
<dbReference type="Pfam" id="PF00931">
    <property type="entry name" value="NB-ARC"/>
    <property type="match status" value="1"/>
</dbReference>
<dbReference type="PROSITE" id="PS50294">
    <property type="entry name" value="WD_REPEATS_REGION"/>
    <property type="match status" value="11"/>
</dbReference>
<proteinExistence type="predicted"/>
<feature type="repeat" description="WD" evidence="3">
    <location>
        <begin position="811"/>
        <end position="852"/>
    </location>
</feature>
<keyword evidence="2" id="KW-0677">Repeat</keyword>
<dbReference type="Gene3D" id="3.40.50.300">
    <property type="entry name" value="P-loop containing nucleotide triphosphate hydrolases"/>
    <property type="match status" value="1"/>
</dbReference>
<dbReference type="RefSeq" id="WP_316436933.1">
    <property type="nucleotide sequence ID" value="NZ_CP053587.1"/>
</dbReference>
<dbReference type="PANTHER" id="PTHR44129">
    <property type="entry name" value="WD REPEAT-CONTAINING PROTEIN POP1"/>
    <property type="match status" value="1"/>
</dbReference>
<name>A0AA96WLH9_9CYAN</name>
<organism evidence="6">
    <name type="scientific">Leptolyngbya sp. NK1-12</name>
    <dbReference type="NCBI Taxonomy" id="2547451"/>
    <lineage>
        <taxon>Bacteria</taxon>
        <taxon>Bacillati</taxon>
        <taxon>Cyanobacteriota</taxon>
        <taxon>Cyanophyceae</taxon>
        <taxon>Leptolyngbyales</taxon>
        <taxon>Leptolyngbyaceae</taxon>
        <taxon>Leptolyngbya group</taxon>
        <taxon>Leptolyngbya</taxon>
    </lineage>
</organism>
<dbReference type="SMART" id="SM01043">
    <property type="entry name" value="BTAD"/>
    <property type="match status" value="1"/>
</dbReference>
<feature type="repeat" description="WD" evidence="3">
    <location>
        <begin position="1070"/>
        <end position="1111"/>
    </location>
</feature>
<evidence type="ECO:0000259" key="5">
    <source>
        <dbReference type="SMART" id="SM01043"/>
    </source>
</evidence>
<evidence type="ECO:0000256" key="2">
    <source>
        <dbReference type="ARBA" id="ARBA00022737"/>
    </source>
</evidence>
<dbReference type="InterPro" id="IPR036388">
    <property type="entry name" value="WH-like_DNA-bd_sf"/>
</dbReference>
<evidence type="ECO:0000313" key="6">
    <source>
        <dbReference type="EMBL" id="WNZ27280.1"/>
    </source>
</evidence>
<feature type="repeat" description="WD" evidence="3">
    <location>
        <begin position="1237"/>
        <end position="1278"/>
    </location>
</feature>
<dbReference type="InterPro" id="IPR015943">
    <property type="entry name" value="WD40/YVTN_repeat-like_dom_sf"/>
</dbReference>
<keyword evidence="1 3" id="KW-0853">WD repeat</keyword>
<dbReference type="PROSITE" id="PS50082">
    <property type="entry name" value="WD_REPEATS_2"/>
    <property type="match status" value="13"/>
</dbReference>
<dbReference type="SUPFAM" id="SSF50998">
    <property type="entry name" value="Quinoprotein alcohol dehydrogenase-like"/>
    <property type="match status" value="1"/>
</dbReference>
<dbReference type="InterPro" id="IPR050349">
    <property type="entry name" value="WD_LIS1/nudF_dynein_reg"/>
</dbReference>
<protein>
    <submittedName>
        <fullName evidence="6">NACHT domain-containing protein</fullName>
    </submittedName>
</protein>
<feature type="region of interest" description="Disordered" evidence="4">
    <location>
        <begin position="248"/>
        <end position="299"/>
    </location>
</feature>
<dbReference type="SMART" id="SM00320">
    <property type="entry name" value="WD40"/>
    <property type="match status" value="14"/>
</dbReference>
<accession>A0AA96WLH9</accession>
<dbReference type="InterPro" id="IPR019775">
    <property type="entry name" value="WD40_repeat_CS"/>
</dbReference>
<feature type="repeat" description="WD" evidence="3">
    <location>
        <begin position="1321"/>
        <end position="1362"/>
    </location>
</feature>
<feature type="repeat" description="WD" evidence="3">
    <location>
        <begin position="1202"/>
        <end position="1236"/>
    </location>
</feature>
<feature type="repeat" description="WD" evidence="3">
    <location>
        <begin position="963"/>
        <end position="985"/>
    </location>
</feature>
<dbReference type="InterPro" id="IPR001680">
    <property type="entry name" value="WD40_rpt"/>
</dbReference>
<evidence type="ECO:0000256" key="3">
    <source>
        <dbReference type="PROSITE-ProRule" id="PRU00221"/>
    </source>
</evidence>
<dbReference type="Gene3D" id="1.10.10.10">
    <property type="entry name" value="Winged helix-like DNA-binding domain superfamily/Winged helix DNA-binding domain"/>
    <property type="match status" value="1"/>
</dbReference>
<feature type="repeat" description="WD" evidence="3">
    <location>
        <begin position="1112"/>
        <end position="1153"/>
    </location>
</feature>
<feature type="repeat" description="WD" evidence="3">
    <location>
        <begin position="1154"/>
        <end position="1195"/>
    </location>
</feature>
<evidence type="ECO:0000256" key="4">
    <source>
        <dbReference type="SAM" id="MobiDB-lite"/>
    </source>
</evidence>
<dbReference type="PROSITE" id="PS00678">
    <property type="entry name" value="WD_REPEATS_1"/>
    <property type="match status" value="2"/>
</dbReference>
<dbReference type="CDD" id="cd00200">
    <property type="entry name" value="WD40"/>
    <property type="match status" value="3"/>
</dbReference>
<dbReference type="Pfam" id="PF00400">
    <property type="entry name" value="WD40"/>
    <property type="match status" value="13"/>
</dbReference>
<dbReference type="SUPFAM" id="SSF48452">
    <property type="entry name" value="TPR-like"/>
    <property type="match status" value="1"/>
</dbReference>
<dbReference type="GO" id="GO:0005829">
    <property type="term" value="C:cytosol"/>
    <property type="evidence" value="ECO:0007669"/>
    <property type="project" value="UniProtKB-ARBA"/>
</dbReference>
<feature type="repeat" description="WD" evidence="3">
    <location>
        <begin position="894"/>
        <end position="935"/>
    </location>
</feature>
<feature type="repeat" description="WD" evidence="3">
    <location>
        <begin position="986"/>
        <end position="1027"/>
    </location>
</feature>
<dbReference type="PRINTS" id="PR00320">
    <property type="entry name" value="GPROTEINBRPT"/>
</dbReference>
<evidence type="ECO:0000256" key="1">
    <source>
        <dbReference type="ARBA" id="ARBA00022574"/>
    </source>
</evidence>